<evidence type="ECO:0000313" key="2">
    <source>
        <dbReference type="EMBL" id="ETR74325.1"/>
    </source>
</evidence>
<evidence type="ECO:0000256" key="1">
    <source>
        <dbReference type="SAM" id="MobiDB-lite"/>
    </source>
</evidence>
<accession>A0A1V1PI01</accession>
<organism evidence="2 3">
    <name type="scientific">Candidatus Magnetoglobus multicellularis str. Araruama</name>
    <dbReference type="NCBI Taxonomy" id="890399"/>
    <lineage>
        <taxon>Bacteria</taxon>
        <taxon>Pseudomonadati</taxon>
        <taxon>Thermodesulfobacteriota</taxon>
        <taxon>Desulfobacteria</taxon>
        <taxon>Desulfobacterales</taxon>
        <taxon>Desulfobacteraceae</taxon>
        <taxon>Candidatus Magnetoglobus</taxon>
    </lineage>
</organism>
<sequence>MPGTLEKKSLPHQGLHGPQQKPEQNQPDFPDRQFPNYRLLSGVDQYVQKHPLLMLYFLGQITFYPEHPNRLHGHQLLPYASLEW</sequence>
<reference evidence="3" key="1">
    <citation type="submission" date="2012-11" db="EMBL/GenBank/DDBJ databases">
        <authorList>
            <person name="Lucero-Rivera Y.E."/>
            <person name="Tovar-Ramirez D."/>
        </authorList>
    </citation>
    <scope>NUCLEOTIDE SEQUENCE [LARGE SCALE GENOMIC DNA]</scope>
    <source>
        <strain evidence="3">Araruama</strain>
    </source>
</reference>
<dbReference type="AlphaFoldDB" id="A0A1V1PI01"/>
<gene>
    <name evidence="2" type="ORF">OMM_06384</name>
</gene>
<evidence type="ECO:0000313" key="3">
    <source>
        <dbReference type="Proteomes" id="UP000189670"/>
    </source>
</evidence>
<proteinExistence type="predicted"/>
<feature type="region of interest" description="Disordered" evidence="1">
    <location>
        <begin position="1"/>
        <end position="34"/>
    </location>
</feature>
<comment type="caution">
    <text evidence="2">The sequence shown here is derived from an EMBL/GenBank/DDBJ whole genome shotgun (WGS) entry which is preliminary data.</text>
</comment>
<dbReference type="EMBL" id="ATBP01000011">
    <property type="protein sequence ID" value="ETR74325.1"/>
    <property type="molecule type" value="Genomic_DNA"/>
</dbReference>
<name>A0A1V1PI01_9BACT</name>
<dbReference type="Proteomes" id="UP000189670">
    <property type="component" value="Unassembled WGS sequence"/>
</dbReference>
<protein>
    <submittedName>
        <fullName evidence="2">Uncharacterized protein</fullName>
    </submittedName>
</protein>